<evidence type="ECO:0000313" key="2">
    <source>
        <dbReference type="EMBL" id="CAA7264607.1"/>
    </source>
</evidence>
<keyword evidence="3" id="KW-1185">Reference proteome</keyword>
<name>A0A8S0WKH0_CYCAE</name>
<dbReference type="Proteomes" id="UP000467700">
    <property type="component" value="Unassembled WGS sequence"/>
</dbReference>
<accession>A0A8S0WKH0</accession>
<proteinExistence type="predicted"/>
<comment type="caution">
    <text evidence="2">The sequence shown here is derived from an EMBL/GenBank/DDBJ whole genome shotgun (WGS) entry which is preliminary data.</text>
</comment>
<dbReference type="EMBL" id="CACVBS010000045">
    <property type="protein sequence ID" value="CAA7264607.1"/>
    <property type="molecule type" value="Genomic_DNA"/>
</dbReference>
<gene>
    <name evidence="2" type="ORF">AAE3_LOCUS6806</name>
</gene>
<reference evidence="2 3" key="1">
    <citation type="submission" date="2020-01" db="EMBL/GenBank/DDBJ databases">
        <authorList>
            <person name="Gupta K D."/>
        </authorList>
    </citation>
    <scope>NUCLEOTIDE SEQUENCE [LARGE SCALE GENOMIC DNA]</scope>
</reference>
<sequence length="123" mass="13165">MMMMGSMTMMGRAARRRWWGHSASSCRPLLRLLAPRQPLGRPSLAPHPSFALAVCLTPLPLPCPSPSAPESPSRLLSPSRPPLAVTSPPRCPSIEADITEGNDNEWPRGSTCPNEAQGAAEGK</sequence>
<protein>
    <submittedName>
        <fullName evidence="2">Uncharacterized protein</fullName>
    </submittedName>
</protein>
<dbReference type="AlphaFoldDB" id="A0A8S0WKH0"/>
<evidence type="ECO:0000256" key="1">
    <source>
        <dbReference type="SAM" id="MobiDB-lite"/>
    </source>
</evidence>
<evidence type="ECO:0000313" key="3">
    <source>
        <dbReference type="Proteomes" id="UP000467700"/>
    </source>
</evidence>
<organism evidence="2 3">
    <name type="scientific">Cyclocybe aegerita</name>
    <name type="common">Black poplar mushroom</name>
    <name type="synonym">Agrocybe aegerita</name>
    <dbReference type="NCBI Taxonomy" id="1973307"/>
    <lineage>
        <taxon>Eukaryota</taxon>
        <taxon>Fungi</taxon>
        <taxon>Dikarya</taxon>
        <taxon>Basidiomycota</taxon>
        <taxon>Agaricomycotina</taxon>
        <taxon>Agaricomycetes</taxon>
        <taxon>Agaricomycetidae</taxon>
        <taxon>Agaricales</taxon>
        <taxon>Agaricineae</taxon>
        <taxon>Bolbitiaceae</taxon>
        <taxon>Cyclocybe</taxon>
    </lineage>
</organism>
<feature type="region of interest" description="Disordered" evidence="1">
    <location>
        <begin position="63"/>
        <end position="123"/>
    </location>
</feature>